<dbReference type="AlphaFoldDB" id="G7GRX6"/>
<dbReference type="SUPFAM" id="SSF55811">
    <property type="entry name" value="Nudix"/>
    <property type="match status" value="1"/>
</dbReference>
<feature type="domain" description="NrtR DNA-binding winged helix" evidence="2">
    <location>
        <begin position="176"/>
        <end position="238"/>
    </location>
</feature>
<feature type="compositionally biased region" description="Pro residues" evidence="1">
    <location>
        <begin position="1"/>
        <end position="11"/>
    </location>
</feature>
<accession>G7GRX6</accession>
<dbReference type="Gene3D" id="3.90.79.10">
    <property type="entry name" value="Nucleoside Triphosphate Pyrophosphohydrolase"/>
    <property type="match status" value="1"/>
</dbReference>
<dbReference type="CDD" id="cd18873">
    <property type="entry name" value="NUDIX_NadM_like"/>
    <property type="match status" value="1"/>
</dbReference>
<keyword evidence="4" id="KW-1185">Reference proteome</keyword>
<protein>
    <recommendedName>
        <fullName evidence="2">NrtR DNA-binding winged helix domain-containing protein</fullName>
    </recommendedName>
</protein>
<dbReference type="InterPro" id="IPR054105">
    <property type="entry name" value="WHD_NrtR"/>
</dbReference>
<dbReference type="InterPro" id="IPR015797">
    <property type="entry name" value="NUDIX_hydrolase-like_dom_sf"/>
</dbReference>
<organism evidence="3 4">
    <name type="scientific">Gordonia amarae NBRC 15530</name>
    <dbReference type="NCBI Taxonomy" id="1075090"/>
    <lineage>
        <taxon>Bacteria</taxon>
        <taxon>Bacillati</taxon>
        <taxon>Actinomycetota</taxon>
        <taxon>Actinomycetes</taxon>
        <taxon>Mycobacteriales</taxon>
        <taxon>Gordoniaceae</taxon>
        <taxon>Gordonia</taxon>
    </lineage>
</organism>
<dbReference type="STRING" id="1075090.GOAMR_51_00070"/>
<name>G7GRX6_9ACTN</name>
<dbReference type="RefSeq" id="WP_005189214.1">
    <property type="nucleotide sequence ID" value="NZ_BAED01000051.1"/>
</dbReference>
<reference evidence="3 4" key="1">
    <citation type="submission" date="2011-11" db="EMBL/GenBank/DDBJ databases">
        <title>Whole genome shotgun sequence of Gordonia amarae NBRC 15530.</title>
        <authorList>
            <person name="Takarada H."/>
            <person name="Hosoyama A."/>
            <person name="Tsuchikane K."/>
            <person name="Katsumata H."/>
            <person name="Yamazaki S."/>
            <person name="Fujita N."/>
        </authorList>
    </citation>
    <scope>NUCLEOTIDE SEQUENCE [LARGE SCALE GENOMIC DNA]</scope>
    <source>
        <strain evidence="3 4">NBRC 15530</strain>
    </source>
</reference>
<dbReference type="EMBL" id="BAED01000051">
    <property type="protein sequence ID" value="GAB06351.1"/>
    <property type="molecule type" value="Genomic_DNA"/>
</dbReference>
<dbReference type="SUPFAM" id="SSF46785">
    <property type="entry name" value="Winged helix' DNA-binding domain"/>
    <property type="match status" value="1"/>
</dbReference>
<proteinExistence type="predicted"/>
<dbReference type="eggNOG" id="COG1051">
    <property type="taxonomic scope" value="Bacteria"/>
</dbReference>
<evidence type="ECO:0000313" key="4">
    <source>
        <dbReference type="Proteomes" id="UP000006023"/>
    </source>
</evidence>
<dbReference type="Gene3D" id="1.10.10.10">
    <property type="entry name" value="Winged helix-like DNA-binding domain superfamily/Winged helix DNA-binding domain"/>
    <property type="match status" value="1"/>
</dbReference>
<comment type="caution">
    <text evidence="3">The sequence shown here is derived from an EMBL/GenBank/DDBJ whole genome shotgun (WGS) entry which is preliminary data.</text>
</comment>
<evidence type="ECO:0000259" key="2">
    <source>
        <dbReference type="Pfam" id="PF21906"/>
    </source>
</evidence>
<evidence type="ECO:0000313" key="3">
    <source>
        <dbReference type="EMBL" id="GAB06351.1"/>
    </source>
</evidence>
<gene>
    <name evidence="3" type="ORF">GOAMR_51_00070</name>
</gene>
<sequence length="256" mass="27142">MPDEPAPPPAGDHPAQHAPATPGEPLRVEVLSAVFQVRTAGADDTPTLCVLLRTPDGSTSPGAWRTLPGGDVGTEETLAQSAKRHIADDLDVAGLAHIEQLSVFSAPHRVPGTRTIASTYLGLLPSDADTRLPDGAAWVPIDGLDPVALPLAYDHGEIVDAARHRLAAKLSYTNIAFALAPEQFAMSELSEIYCAALGYTVDTTNLLRVLSRRAVVVATGTVRKTGRSGGRPPALYRFAESELRVTDEFATLRPPM</sequence>
<dbReference type="InterPro" id="IPR036388">
    <property type="entry name" value="WH-like_DNA-bd_sf"/>
</dbReference>
<dbReference type="Pfam" id="PF21906">
    <property type="entry name" value="WHD_NrtR"/>
    <property type="match status" value="1"/>
</dbReference>
<dbReference type="Proteomes" id="UP000006023">
    <property type="component" value="Unassembled WGS sequence"/>
</dbReference>
<dbReference type="InterPro" id="IPR036390">
    <property type="entry name" value="WH_DNA-bd_sf"/>
</dbReference>
<evidence type="ECO:0000256" key="1">
    <source>
        <dbReference type="SAM" id="MobiDB-lite"/>
    </source>
</evidence>
<feature type="region of interest" description="Disordered" evidence="1">
    <location>
        <begin position="1"/>
        <end position="22"/>
    </location>
</feature>